<evidence type="ECO:0000256" key="1">
    <source>
        <dbReference type="PROSITE-ProRule" id="PRU00175"/>
    </source>
</evidence>
<dbReference type="OrthoDB" id="9049620at2759"/>
<keyword evidence="5" id="KW-1185">Reference proteome</keyword>
<dbReference type="GeneID" id="68290690"/>
<dbReference type="GO" id="GO:0008270">
    <property type="term" value="F:zinc ion binding"/>
    <property type="evidence" value="ECO:0007669"/>
    <property type="project" value="UniProtKB-KW"/>
</dbReference>
<dbReference type="AlphaFoldDB" id="A0A9P3CF85"/>
<dbReference type="Gene3D" id="3.30.40.10">
    <property type="entry name" value="Zinc/RING finger domain, C3HC4 (zinc finger)"/>
    <property type="match status" value="1"/>
</dbReference>
<gene>
    <name evidence="4" type="ORF">CKM354_000511500</name>
</gene>
<name>A0A9P3CF85_9PEZI</name>
<accession>A0A9P3CF85</accession>
<keyword evidence="1" id="KW-0479">Metal-binding</keyword>
<comment type="caution">
    <text evidence="4">The sequence shown here is derived from an EMBL/GenBank/DDBJ whole genome shotgun (WGS) entry which is preliminary data.</text>
</comment>
<evidence type="ECO:0000313" key="5">
    <source>
        <dbReference type="Proteomes" id="UP000825890"/>
    </source>
</evidence>
<keyword evidence="1" id="KW-0862">Zinc</keyword>
<organism evidence="4 5">
    <name type="scientific">Cercospora kikuchii</name>
    <dbReference type="NCBI Taxonomy" id="84275"/>
    <lineage>
        <taxon>Eukaryota</taxon>
        <taxon>Fungi</taxon>
        <taxon>Dikarya</taxon>
        <taxon>Ascomycota</taxon>
        <taxon>Pezizomycotina</taxon>
        <taxon>Dothideomycetes</taxon>
        <taxon>Dothideomycetidae</taxon>
        <taxon>Mycosphaerellales</taxon>
        <taxon>Mycosphaerellaceae</taxon>
        <taxon>Cercospora</taxon>
    </lineage>
</organism>
<evidence type="ECO:0000259" key="3">
    <source>
        <dbReference type="PROSITE" id="PS50089"/>
    </source>
</evidence>
<reference evidence="4 5" key="1">
    <citation type="submission" date="2021-01" db="EMBL/GenBank/DDBJ databases">
        <title>Cercospora kikuchii MAFF 305040 whole genome shotgun sequence.</title>
        <authorList>
            <person name="Kashiwa T."/>
            <person name="Suzuki T."/>
        </authorList>
    </citation>
    <scope>NUCLEOTIDE SEQUENCE [LARGE SCALE GENOMIC DNA]</scope>
    <source>
        <strain evidence="4 5">MAFF 305040</strain>
    </source>
</reference>
<dbReference type="PROSITE" id="PS50089">
    <property type="entry name" value="ZF_RING_2"/>
    <property type="match status" value="1"/>
</dbReference>
<dbReference type="RefSeq" id="XP_044656311.1">
    <property type="nucleotide sequence ID" value="XM_044800376.1"/>
</dbReference>
<keyword evidence="1" id="KW-0863">Zinc-finger</keyword>
<evidence type="ECO:0000313" key="4">
    <source>
        <dbReference type="EMBL" id="GIZ41824.1"/>
    </source>
</evidence>
<dbReference type="EMBL" id="BOLY01000003">
    <property type="protein sequence ID" value="GIZ41824.1"/>
    <property type="molecule type" value="Genomic_DNA"/>
</dbReference>
<dbReference type="Proteomes" id="UP000825890">
    <property type="component" value="Unassembled WGS sequence"/>
</dbReference>
<protein>
    <recommendedName>
        <fullName evidence="3">RING-type domain-containing protein</fullName>
    </recommendedName>
</protein>
<evidence type="ECO:0000256" key="2">
    <source>
        <dbReference type="SAM" id="MobiDB-lite"/>
    </source>
</evidence>
<feature type="region of interest" description="Disordered" evidence="2">
    <location>
        <begin position="74"/>
        <end position="104"/>
    </location>
</feature>
<sequence>MPTQTEFLSNPGLVPQTTTADCMICHDQAVSPVTTSECQCRVVYCRQCILEWYTGGGSRCPTCRAACFTLPDDDDDDDDMDESDISDDSDDSHDSDIEDDAPRFGLDVTIANGEGDETIYLLRDNPWDLDDDEAVEAIRTFRSSSIDAEMSIDRRSHRPACVKAYLLVDYLLADANVFYEEQLETALESSQATEEDFCSMIKELGIMIERYDGDTMSYEELYDNLLMSVLGQLSSMSGVFLDMWNARHNNREIDLDPIQRYLQDIVEELAEEEERIYYRLNWNES</sequence>
<feature type="domain" description="RING-type" evidence="3">
    <location>
        <begin position="22"/>
        <end position="64"/>
    </location>
</feature>
<dbReference type="InterPro" id="IPR013083">
    <property type="entry name" value="Znf_RING/FYVE/PHD"/>
</dbReference>
<dbReference type="Pfam" id="PF13639">
    <property type="entry name" value="zf-RING_2"/>
    <property type="match status" value="1"/>
</dbReference>
<dbReference type="SUPFAM" id="SSF57850">
    <property type="entry name" value="RING/U-box"/>
    <property type="match status" value="1"/>
</dbReference>
<proteinExistence type="predicted"/>
<feature type="compositionally biased region" description="Acidic residues" evidence="2">
    <location>
        <begin position="74"/>
        <end position="99"/>
    </location>
</feature>
<dbReference type="InterPro" id="IPR001841">
    <property type="entry name" value="Znf_RING"/>
</dbReference>